<evidence type="ECO:0000256" key="1">
    <source>
        <dbReference type="SAM" id="SignalP"/>
    </source>
</evidence>
<evidence type="ECO:0000313" key="2">
    <source>
        <dbReference type="EMBL" id="MFH4983200.1"/>
    </source>
</evidence>
<keyword evidence="3" id="KW-1185">Reference proteome</keyword>
<name>A0ABD6EUK6_9BILA</name>
<feature type="chain" id="PRO_5044866008" description="UDP-glucuronosyltransferase" evidence="1">
    <location>
        <begin position="22"/>
        <end position="171"/>
    </location>
</feature>
<dbReference type="EMBL" id="JBGFUD010011412">
    <property type="protein sequence ID" value="MFH4983200.1"/>
    <property type="molecule type" value="Genomic_DNA"/>
</dbReference>
<evidence type="ECO:0000313" key="3">
    <source>
        <dbReference type="Proteomes" id="UP001608902"/>
    </source>
</evidence>
<protein>
    <recommendedName>
        <fullName evidence="4">UDP-glucuronosyltransferase</fullName>
    </recommendedName>
</protein>
<organism evidence="2 3">
    <name type="scientific">Gnathostoma spinigerum</name>
    <dbReference type="NCBI Taxonomy" id="75299"/>
    <lineage>
        <taxon>Eukaryota</taxon>
        <taxon>Metazoa</taxon>
        <taxon>Ecdysozoa</taxon>
        <taxon>Nematoda</taxon>
        <taxon>Chromadorea</taxon>
        <taxon>Rhabditida</taxon>
        <taxon>Spirurina</taxon>
        <taxon>Gnathostomatomorpha</taxon>
        <taxon>Gnathostomatoidea</taxon>
        <taxon>Gnathostomatidae</taxon>
        <taxon>Gnathostoma</taxon>
    </lineage>
</organism>
<proteinExistence type="predicted"/>
<evidence type="ECO:0008006" key="4">
    <source>
        <dbReference type="Google" id="ProtNLM"/>
    </source>
</evidence>
<dbReference type="AlphaFoldDB" id="A0ABD6EUK6"/>
<sequence length="171" mass="20179">MRRNAMISVLPIFLIFHAVESGSVLITTTSLFPVHRYTMRYLAEELLKRGHQVTWFEYGLIKPKISLPKSVREEFVVVSTRNKNINDLYLFRNHSAHSLVWLPTFDDPLQQTDAWLASLQLCDEAVVQRFYVYLVYNPFTPTLPFHEKKEERYHSLDRCFRSGRKNEVLNS</sequence>
<gene>
    <name evidence="2" type="ORF">AB6A40_009909</name>
</gene>
<dbReference type="Proteomes" id="UP001608902">
    <property type="component" value="Unassembled WGS sequence"/>
</dbReference>
<accession>A0ABD6EUK6</accession>
<comment type="caution">
    <text evidence="2">The sequence shown here is derived from an EMBL/GenBank/DDBJ whole genome shotgun (WGS) entry which is preliminary data.</text>
</comment>
<feature type="signal peptide" evidence="1">
    <location>
        <begin position="1"/>
        <end position="21"/>
    </location>
</feature>
<reference evidence="2 3" key="1">
    <citation type="submission" date="2024-08" db="EMBL/GenBank/DDBJ databases">
        <title>Gnathostoma spinigerum genome.</title>
        <authorList>
            <person name="Gonzalez-Bertolin B."/>
            <person name="Monzon S."/>
            <person name="Zaballos A."/>
            <person name="Jimenez P."/>
            <person name="Dekumyoy P."/>
            <person name="Varona S."/>
            <person name="Cuesta I."/>
            <person name="Sumanam S."/>
            <person name="Adisakwattana P."/>
            <person name="Gasser R.B."/>
            <person name="Hernandez-Gonzalez A."/>
            <person name="Young N.D."/>
            <person name="Perteguer M.J."/>
        </authorList>
    </citation>
    <scope>NUCLEOTIDE SEQUENCE [LARGE SCALE GENOMIC DNA]</scope>
    <source>
        <strain evidence="2">AL3</strain>
        <tissue evidence="2">Liver</tissue>
    </source>
</reference>
<keyword evidence="1" id="KW-0732">Signal</keyword>